<protein>
    <submittedName>
        <fullName evidence="1">Uncharacterized protein</fullName>
    </submittedName>
</protein>
<dbReference type="InParanoid" id="A0A067RF56"/>
<keyword evidence="2" id="KW-1185">Reference proteome</keyword>
<dbReference type="Proteomes" id="UP000027135">
    <property type="component" value="Unassembled WGS sequence"/>
</dbReference>
<sequence>MTTNSDSLTCKRHSCVERGVTHTVNSTARRKLLSMTETLKLGGPRT</sequence>
<name>A0A067RF56_ZOONE</name>
<dbReference type="AlphaFoldDB" id="A0A067RF56"/>
<evidence type="ECO:0000313" key="2">
    <source>
        <dbReference type="Proteomes" id="UP000027135"/>
    </source>
</evidence>
<organism evidence="1 2">
    <name type="scientific">Zootermopsis nevadensis</name>
    <name type="common">Dampwood termite</name>
    <dbReference type="NCBI Taxonomy" id="136037"/>
    <lineage>
        <taxon>Eukaryota</taxon>
        <taxon>Metazoa</taxon>
        <taxon>Ecdysozoa</taxon>
        <taxon>Arthropoda</taxon>
        <taxon>Hexapoda</taxon>
        <taxon>Insecta</taxon>
        <taxon>Pterygota</taxon>
        <taxon>Neoptera</taxon>
        <taxon>Polyneoptera</taxon>
        <taxon>Dictyoptera</taxon>
        <taxon>Blattodea</taxon>
        <taxon>Blattoidea</taxon>
        <taxon>Termitoidae</taxon>
        <taxon>Termopsidae</taxon>
        <taxon>Zootermopsis</taxon>
    </lineage>
</organism>
<reference evidence="1 2" key="1">
    <citation type="journal article" date="2014" name="Nat. Commun.">
        <title>Molecular traces of alternative social organization in a termite genome.</title>
        <authorList>
            <person name="Terrapon N."/>
            <person name="Li C."/>
            <person name="Robertson H.M."/>
            <person name="Ji L."/>
            <person name="Meng X."/>
            <person name="Booth W."/>
            <person name="Chen Z."/>
            <person name="Childers C.P."/>
            <person name="Glastad K.M."/>
            <person name="Gokhale K."/>
            <person name="Gowin J."/>
            <person name="Gronenberg W."/>
            <person name="Hermansen R.A."/>
            <person name="Hu H."/>
            <person name="Hunt B.G."/>
            <person name="Huylmans A.K."/>
            <person name="Khalil S.M."/>
            <person name="Mitchell R.D."/>
            <person name="Munoz-Torres M.C."/>
            <person name="Mustard J.A."/>
            <person name="Pan H."/>
            <person name="Reese J.T."/>
            <person name="Scharf M.E."/>
            <person name="Sun F."/>
            <person name="Vogel H."/>
            <person name="Xiao J."/>
            <person name="Yang W."/>
            <person name="Yang Z."/>
            <person name="Yang Z."/>
            <person name="Zhou J."/>
            <person name="Zhu J."/>
            <person name="Brent C.S."/>
            <person name="Elsik C.G."/>
            <person name="Goodisman M.A."/>
            <person name="Liberles D.A."/>
            <person name="Roe R.M."/>
            <person name="Vargo E.L."/>
            <person name="Vilcinskas A."/>
            <person name="Wang J."/>
            <person name="Bornberg-Bauer E."/>
            <person name="Korb J."/>
            <person name="Zhang G."/>
            <person name="Liebig J."/>
        </authorList>
    </citation>
    <scope>NUCLEOTIDE SEQUENCE [LARGE SCALE GENOMIC DNA]</scope>
    <source>
        <tissue evidence="1">Whole organism</tissue>
    </source>
</reference>
<accession>A0A067RF56</accession>
<proteinExistence type="predicted"/>
<evidence type="ECO:0000313" key="1">
    <source>
        <dbReference type="EMBL" id="KDR22407.1"/>
    </source>
</evidence>
<dbReference type="EMBL" id="KK852508">
    <property type="protein sequence ID" value="KDR22407.1"/>
    <property type="molecule type" value="Genomic_DNA"/>
</dbReference>
<gene>
    <name evidence="1" type="ORF">L798_02499</name>
</gene>